<dbReference type="Pfam" id="PF02743">
    <property type="entry name" value="dCache_1"/>
    <property type="match status" value="1"/>
</dbReference>
<dbReference type="CDD" id="cd18774">
    <property type="entry name" value="PDC2_HK_sensor"/>
    <property type="match status" value="1"/>
</dbReference>
<dbReference type="SMART" id="SM00304">
    <property type="entry name" value="HAMP"/>
    <property type="match status" value="1"/>
</dbReference>
<protein>
    <submittedName>
        <fullName evidence="13">Methyl-accepting chemotaxis protein</fullName>
    </submittedName>
</protein>
<keyword evidence="14" id="KW-1185">Reference proteome</keyword>
<dbReference type="Proteomes" id="UP000033220">
    <property type="component" value="Chromosome DSM 122"/>
</dbReference>
<feature type="domain" description="Methyl-accepting transducer" evidence="11">
    <location>
        <begin position="437"/>
        <end position="659"/>
    </location>
</feature>
<keyword evidence="5 10" id="KW-1133">Transmembrane helix</keyword>
<dbReference type="PANTHER" id="PTHR32089:SF112">
    <property type="entry name" value="LYSOZYME-LIKE PROTEIN-RELATED"/>
    <property type="match status" value="1"/>
</dbReference>
<evidence type="ECO:0000256" key="7">
    <source>
        <dbReference type="ARBA" id="ARBA00023224"/>
    </source>
</evidence>
<dbReference type="PROSITE" id="PS50111">
    <property type="entry name" value="CHEMOTAXIS_TRANSDUC_2"/>
    <property type="match status" value="1"/>
</dbReference>
<keyword evidence="2" id="KW-1003">Cell membrane</keyword>
<dbReference type="Pfam" id="PF00015">
    <property type="entry name" value="MCPsignal"/>
    <property type="match status" value="1"/>
</dbReference>
<dbReference type="CDD" id="cd12913">
    <property type="entry name" value="PDC1_MCP_like"/>
    <property type="match status" value="1"/>
</dbReference>
<dbReference type="InterPro" id="IPR003660">
    <property type="entry name" value="HAMP_dom"/>
</dbReference>
<name>H6SK06_PARPM</name>
<dbReference type="SMART" id="SM00283">
    <property type="entry name" value="MA"/>
    <property type="match status" value="1"/>
</dbReference>
<dbReference type="Gene3D" id="1.10.287.950">
    <property type="entry name" value="Methyl-accepting chemotaxis protein"/>
    <property type="match status" value="1"/>
</dbReference>
<keyword evidence="7 9" id="KW-0807">Transducer</keyword>
<evidence type="ECO:0000256" key="6">
    <source>
        <dbReference type="ARBA" id="ARBA00023136"/>
    </source>
</evidence>
<dbReference type="AlphaFoldDB" id="H6SK06"/>
<dbReference type="Gene3D" id="6.10.340.10">
    <property type="match status" value="1"/>
</dbReference>
<evidence type="ECO:0000256" key="8">
    <source>
        <dbReference type="ARBA" id="ARBA00029447"/>
    </source>
</evidence>
<feature type="domain" description="HAMP" evidence="12">
    <location>
        <begin position="344"/>
        <end position="397"/>
    </location>
</feature>
<accession>H6SK06</accession>
<dbReference type="PROSITE" id="PS50885">
    <property type="entry name" value="HAMP"/>
    <property type="match status" value="1"/>
</dbReference>
<sequence>MSVGVSLKLEGKIIACATLAVVLCAMAITGVTLWLSRHAAERTAMVLVNEIAENQGGRIRLDLSSALERARAIATVTQAEMAEPDPRRAVVNRVIQQIADQNRHYAGTWLDMAPNAFDGRDAAFATRSGPEILGLPENGRMSLLWLPEGDRVSADDSAGIEFEEVKEKEYYKAAASTRSDVVTEPYLDDQTRLLMASAAVPVLRDAQVVGVAGIDFSLSGLTDMVAAQHPLGAGYLAVISAGGLYVAHPQADKLAKPADDLPDDVRRAAMQGQTYGRMMALDGKDHYVHLFPMRFGTSNRPWAVLVVVPRAAIMAEANRLTEITLAIGLVGVFLASLGALVVGRGIAKPVKGMTVSMSALAGGDTSITIPAMAQQDEVGEMARAVDVFKQAMIRTQALDEAQRRDWAQKEARARALEALQHEFEHQGGTLIAALESAATDLERTARGLHGIADQTTQQSVAVAASAEQSTGNVETVAAATAELSMSIEEIRAQAAQATEVAQAALHDARRTDATVDALAGSAQRIGDVVSMIRTIAEQTNLLALNATIEAARAGEAGKGFSVVAGEVKSLANQTARATEEIVGQIEEIRAIAARSVQSIQEIGRTIEGMHAIAAAIAASVEQQRCATQEISLNIHQAADGARETASRAGEIREGAGATEGAASTVLAAAGQVARQSRDLNVQMQQFLRGVRET</sequence>
<evidence type="ECO:0000256" key="2">
    <source>
        <dbReference type="ARBA" id="ARBA00022475"/>
    </source>
</evidence>
<dbReference type="InterPro" id="IPR033479">
    <property type="entry name" value="dCache_1"/>
</dbReference>
<feature type="transmembrane region" description="Helical" evidence="10">
    <location>
        <begin position="323"/>
        <end position="347"/>
    </location>
</feature>
<evidence type="ECO:0000256" key="5">
    <source>
        <dbReference type="ARBA" id="ARBA00022989"/>
    </source>
</evidence>
<dbReference type="HOGENOM" id="CLU_000445_107_12_5"/>
<dbReference type="PATRIC" id="fig|1150469.3.peg.1910"/>
<evidence type="ECO:0000256" key="3">
    <source>
        <dbReference type="ARBA" id="ARBA00022500"/>
    </source>
</evidence>
<dbReference type="eggNOG" id="COG0840">
    <property type="taxonomic scope" value="Bacteria"/>
</dbReference>
<dbReference type="RefSeq" id="WP_014414958.1">
    <property type="nucleotide sequence ID" value="NC_017059.1"/>
</dbReference>
<dbReference type="EMBL" id="HE663493">
    <property type="protein sequence ID" value="CCG08321.1"/>
    <property type="molecule type" value="Genomic_DNA"/>
</dbReference>
<comment type="subcellular location">
    <subcellularLocation>
        <location evidence="1">Cell membrane</location>
        <topology evidence="1">Multi-pass membrane protein</topology>
    </subcellularLocation>
</comment>
<dbReference type="GO" id="GO:0006935">
    <property type="term" value="P:chemotaxis"/>
    <property type="evidence" value="ECO:0007669"/>
    <property type="project" value="UniProtKB-KW"/>
</dbReference>
<evidence type="ECO:0000256" key="4">
    <source>
        <dbReference type="ARBA" id="ARBA00022692"/>
    </source>
</evidence>
<proteinExistence type="inferred from homology"/>
<feature type="transmembrane region" description="Helical" evidence="10">
    <location>
        <begin position="12"/>
        <end position="35"/>
    </location>
</feature>
<evidence type="ECO:0000256" key="10">
    <source>
        <dbReference type="SAM" id="Phobius"/>
    </source>
</evidence>
<dbReference type="KEGG" id="rpm:RSPPHO_01695"/>
<dbReference type="PANTHER" id="PTHR32089">
    <property type="entry name" value="METHYL-ACCEPTING CHEMOTAXIS PROTEIN MCPB"/>
    <property type="match status" value="1"/>
</dbReference>
<keyword evidence="4 10" id="KW-0812">Transmembrane</keyword>
<evidence type="ECO:0000259" key="12">
    <source>
        <dbReference type="PROSITE" id="PS50885"/>
    </source>
</evidence>
<keyword evidence="6 10" id="KW-0472">Membrane</keyword>
<comment type="similarity">
    <text evidence="8">Belongs to the methyl-accepting chemotaxis (MCP) protein family.</text>
</comment>
<keyword evidence="3" id="KW-0145">Chemotaxis</keyword>
<evidence type="ECO:0000313" key="14">
    <source>
        <dbReference type="Proteomes" id="UP000033220"/>
    </source>
</evidence>
<evidence type="ECO:0000256" key="9">
    <source>
        <dbReference type="PROSITE-ProRule" id="PRU00284"/>
    </source>
</evidence>
<organism evidence="13 14">
    <name type="scientific">Pararhodospirillum photometricum DSM 122</name>
    <dbReference type="NCBI Taxonomy" id="1150469"/>
    <lineage>
        <taxon>Bacteria</taxon>
        <taxon>Pseudomonadati</taxon>
        <taxon>Pseudomonadota</taxon>
        <taxon>Alphaproteobacteria</taxon>
        <taxon>Rhodospirillales</taxon>
        <taxon>Rhodospirillaceae</taxon>
        <taxon>Pararhodospirillum</taxon>
    </lineage>
</organism>
<evidence type="ECO:0000313" key="13">
    <source>
        <dbReference type="EMBL" id="CCG08321.1"/>
    </source>
</evidence>
<dbReference type="InterPro" id="IPR004089">
    <property type="entry name" value="MCPsignal_dom"/>
</dbReference>
<evidence type="ECO:0000259" key="11">
    <source>
        <dbReference type="PROSITE" id="PS50111"/>
    </source>
</evidence>
<evidence type="ECO:0000256" key="1">
    <source>
        <dbReference type="ARBA" id="ARBA00004651"/>
    </source>
</evidence>
<dbReference type="STRING" id="1150469.RSPPHO_01695"/>
<dbReference type="GO" id="GO:0007165">
    <property type="term" value="P:signal transduction"/>
    <property type="evidence" value="ECO:0007669"/>
    <property type="project" value="UniProtKB-KW"/>
</dbReference>
<dbReference type="Pfam" id="PF00672">
    <property type="entry name" value="HAMP"/>
    <property type="match status" value="1"/>
</dbReference>
<dbReference type="SUPFAM" id="SSF58104">
    <property type="entry name" value="Methyl-accepting chemotaxis protein (MCP) signaling domain"/>
    <property type="match status" value="1"/>
</dbReference>
<reference evidence="13 14" key="1">
    <citation type="submission" date="2012-02" db="EMBL/GenBank/DDBJ databases">
        <title>Shotgun genome sequence of Phaeospirillum photometricum DSM 122.</title>
        <authorList>
            <person name="Duquesne K."/>
            <person name="Sturgis J."/>
        </authorList>
    </citation>
    <scope>NUCLEOTIDE SEQUENCE [LARGE SCALE GENOMIC DNA]</scope>
    <source>
        <strain evidence="14">DSM122</strain>
    </source>
</reference>
<dbReference type="Gene3D" id="3.30.450.20">
    <property type="entry name" value="PAS domain"/>
    <property type="match status" value="2"/>
</dbReference>
<dbReference type="GO" id="GO:0005886">
    <property type="term" value="C:plasma membrane"/>
    <property type="evidence" value="ECO:0007669"/>
    <property type="project" value="UniProtKB-SubCell"/>
</dbReference>
<gene>
    <name evidence="13" type="ORF">RSPPHO_01695</name>
</gene>